<gene>
    <name evidence="5" type="ORF">PILCRDRAFT_827490</name>
</gene>
<dbReference type="STRING" id="765440.A0A0C3F5F0"/>
<dbReference type="InterPro" id="IPR044244">
    <property type="entry name" value="TTC27/Emw1"/>
</dbReference>
<evidence type="ECO:0000313" key="5">
    <source>
        <dbReference type="EMBL" id="KIM75239.1"/>
    </source>
</evidence>
<dbReference type="HOGENOM" id="CLU_004905_0_1_1"/>
<dbReference type="Pfam" id="PF13374">
    <property type="entry name" value="TPR_10"/>
    <property type="match status" value="1"/>
</dbReference>
<organism evidence="5 6">
    <name type="scientific">Piloderma croceum (strain F 1598)</name>
    <dbReference type="NCBI Taxonomy" id="765440"/>
    <lineage>
        <taxon>Eukaryota</taxon>
        <taxon>Fungi</taxon>
        <taxon>Dikarya</taxon>
        <taxon>Basidiomycota</taxon>
        <taxon>Agaricomycotina</taxon>
        <taxon>Agaricomycetes</taxon>
        <taxon>Agaricomycetidae</taxon>
        <taxon>Atheliales</taxon>
        <taxon>Atheliaceae</taxon>
        <taxon>Piloderma</taxon>
    </lineage>
</organism>
<dbReference type="AlphaFoldDB" id="A0A0C3F5F0"/>
<evidence type="ECO:0000313" key="6">
    <source>
        <dbReference type="Proteomes" id="UP000054166"/>
    </source>
</evidence>
<dbReference type="OrthoDB" id="1936594at2759"/>
<dbReference type="SMART" id="SM00028">
    <property type="entry name" value="TPR"/>
    <property type="match status" value="3"/>
</dbReference>
<dbReference type="InterPro" id="IPR019734">
    <property type="entry name" value="TPR_rpt"/>
</dbReference>
<name>A0A0C3F5F0_PILCF</name>
<feature type="repeat" description="TPR" evidence="3">
    <location>
        <begin position="600"/>
        <end position="633"/>
    </location>
</feature>
<dbReference type="InParanoid" id="A0A0C3F5F0"/>
<dbReference type="PANTHER" id="PTHR16193">
    <property type="entry name" value="TETRATRICOPEPTIDE REPEAT PROTEIN 27"/>
    <property type="match status" value="1"/>
</dbReference>
<accession>A0A0C3F5F0</accession>
<keyword evidence="6" id="KW-1185">Reference proteome</keyword>
<dbReference type="EMBL" id="KN833049">
    <property type="protein sequence ID" value="KIM75239.1"/>
    <property type="molecule type" value="Genomic_DNA"/>
</dbReference>
<reference evidence="5 6" key="1">
    <citation type="submission" date="2014-04" db="EMBL/GenBank/DDBJ databases">
        <authorList>
            <consortium name="DOE Joint Genome Institute"/>
            <person name="Kuo A."/>
            <person name="Tarkka M."/>
            <person name="Buscot F."/>
            <person name="Kohler A."/>
            <person name="Nagy L.G."/>
            <person name="Floudas D."/>
            <person name="Copeland A."/>
            <person name="Barry K.W."/>
            <person name="Cichocki N."/>
            <person name="Veneault-Fourrey C."/>
            <person name="LaButti K."/>
            <person name="Lindquist E.A."/>
            <person name="Lipzen A."/>
            <person name="Lundell T."/>
            <person name="Morin E."/>
            <person name="Murat C."/>
            <person name="Sun H."/>
            <person name="Tunlid A."/>
            <person name="Henrissat B."/>
            <person name="Grigoriev I.V."/>
            <person name="Hibbett D.S."/>
            <person name="Martin F."/>
            <person name="Nordberg H.P."/>
            <person name="Cantor M.N."/>
            <person name="Hua S.X."/>
        </authorList>
    </citation>
    <scope>NUCLEOTIDE SEQUENCE [LARGE SCALE GENOMIC DNA]</scope>
    <source>
        <strain evidence="5 6">F 1598</strain>
    </source>
</reference>
<dbReference type="FunCoup" id="A0A0C3F5F0">
    <property type="interactions" value="912"/>
</dbReference>
<keyword evidence="1" id="KW-0677">Repeat</keyword>
<dbReference type="PROSITE" id="PS50005">
    <property type="entry name" value="TPR"/>
    <property type="match status" value="2"/>
</dbReference>
<evidence type="ECO:0000256" key="2">
    <source>
        <dbReference type="ARBA" id="ARBA00022803"/>
    </source>
</evidence>
<dbReference type="InterPro" id="IPR011990">
    <property type="entry name" value="TPR-like_helical_dom_sf"/>
</dbReference>
<evidence type="ECO:0000256" key="4">
    <source>
        <dbReference type="SAM" id="MobiDB-lite"/>
    </source>
</evidence>
<feature type="repeat" description="TPR" evidence="3">
    <location>
        <begin position="566"/>
        <end position="599"/>
    </location>
</feature>
<feature type="region of interest" description="Disordered" evidence="4">
    <location>
        <begin position="281"/>
        <end position="305"/>
    </location>
</feature>
<reference evidence="6" key="2">
    <citation type="submission" date="2015-01" db="EMBL/GenBank/DDBJ databases">
        <title>Evolutionary Origins and Diversification of the Mycorrhizal Mutualists.</title>
        <authorList>
            <consortium name="DOE Joint Genome Institute"/>
            <consortium name="Mycorrhizal Genomics Consortium"/>
            <person name="Kohler A."/>
            <person name="Kuo A."/>
            <person name="Nagy L.G."/>
            <person name="Floudas D."/>
            <person name="Copeland A."/>
            <person name="Barry K.W."/>
            <person name="Cichocki N."/>
            <person name="Veneault-Fourrey C."/>
            <person name="LaButti K."/>
            <person name="Lindquist E.A."/>
            <person name="Lipzen A."/>
            <person name="Lundell T."/>
            <person name="Morin E."/>
            <person name="Murat C."/>
            <person name="Riley R."/>
            <person name="Ohm R."/>
            <person name="Sun H."/>
            <person name="Tunlid A."/>
            <person name="Henrissat B."/>
            <person name="Grigoriev I.V."/>
            <person name="Hibbett D.S."/>
            <person name="Martin F."/>
        </authorList>
    </citation>
    <scope>NUCLEOTIDE SEQUENCE [LARGE SCALE GENOMIC DNA]</scope>
    <source>
        <strain evidence="6">F 1598</strain>
    </source>
</reference>
<dbReference type="SUPFAM" id="SSF48452">
    <property type="entry name" value="TPR-like"/>
    <property type="match status" value="2"/>
</dbReference>
<dbReference type="Proteomes" id="UP000054166">
    <property type="component" value="Unassembled WGS sequence"/>
</dbReference>
<dbReference type="Gene3D" id="1.25.40.10">
    <property type="entry name" value="Tetratricopeptide repeat domain"/>
    <property type="match status" value="1"/>
</dbReference>
<protein>
    <submittedName>
        <fullName evidence="5">Uncharacterized protein</fullName>
    </submittedName>
</protein>
<keyword evidence="2 3" id="KW-0802">TPR repeat</keyword>
<proteinExistence type="predicted"/>
<evidence type="ECO:0000256" key="3">
    <source>
        <dbReference type="PROSITE-ProRule" id="PRU00339"/>
    </source>
</evidence>
<dbReference type="PANTHER" id="PTHR16193:SF0">
    <property type="entry name" value="TETRATRICOPEPTIDE REPEAT PROTEIN 27"/>
    <property type="match status" value="1"/>
</dbReference>
<evidence type="ECO:0000256" key="1">
    <source>
        <dbReference type="ARBA" id="ARBA00022737"/>
    </source>
</evidence>
<dbReference type="Pfam" id="PF13181">
    <property type="entry name" value="TPR_8"/>
    <property type="match status" value="1"/>
</dbReference>
<sequence length="897" mass="100501">MILDIELMEKSLLTGKWDAEKSASFDSSQSAIADLVKDVVNGAFREPLTSSCAREIFKIRSNVDLDQPFDSLFNLSTITVDDERAHELLRLTLAVACLHAFVQANWTGPNLDVKPSDVIVVSPETHPITDDILDAKAISELAYGGEPAYHLAESPTFLRLAQLLINPPYQHIQSAAWWRLRVALVHQQILDESVALPQSVLSSLDPLIHNVAIHPHIAGRLLLEQGLLEHHFTHDKSAADYFIRAARATGLQYELTGALGKRTKFQQTELSQLVLLAESRETETGNEQNATEHPAGDGDGDVSDTQATANVPEALALNDDTLLERTEFTSSTPSASNSLLSHLNPANQRPLHPLDQCILLSLCLNVRNTSPSHGLTSEQMSPYVERVISHPRNWSIHTMALLLRSRLESSRTRTVERSTLQLQALVDQMPTADSTTSERLLYFHSISLPSKWEMERELALRFLSLGVVKSALEIFKRLEMWEEVVKCWQSMERSDKAIAITRDLLEGRKAEAEVVISRGKATSGNRRQIFDSAREAKLWCLLGDLEPENALEHYSHAWSISKETSGRAMRSLGGYHFAQGDFAEAIVYLRRAVTINPLLSRSWFTLGCAYIREENWEGAKEAFARCVMIDDEDGESWNNLASIYLRMGKKADSEDAKLDEESANQVPFSNKMLAFQALKQGLKFSYENWRMWANYMIVCVDVGELSEACRALGRIVEEQSAKIGAECVDEDVLDRLVDAVTRAPANPDDAVEGDGTAQNVARNPNEGHGLLKRVTDLIERTILPRVSSSRIFRAYGRLLTWESRWADALKAHLDGYRCSTAGTLEKGEADVTKWRAAVGEAEEIVDMLRNFGPRVEGSNWKFQGSSIVRNFLGRSRGFEDEPEWSRLIELRDELRKE</sequence>